<dbReference type="Pfam" id="PF13481">
    <property type="entry name" value="AAA_25"/>
    <property type="match status" value="1"/>
</dbReference>
<reference evidence="2 3" key="1">
    <citation type="submission" date="2018-03" db="EMBL/GenBank/DDBJ databases">
        <title>Genomic Encyclopedia of Archaeal and Bacterial Type Strains, Phase II (KMG-II): from individual species to whole genera.</title>
        <authorList>
            <person name="Goeker M."/>
        </authorList>
    </citation>
    <scope>NUCLEOTIDE SEQUENCE [LARGE SCALE GENOMIC DNA]</scope>
    <source>
        <strain evidence="2 3">DSM 19711</strain>
    </source>
</reference>
<dbReference type="AlphaFoldDB" id="A0A2T0QLQ7"/>
<sequence>MEDFDELREQTNRYPAFVIPHLLVRGLNLWYGPPKSNKTGLATALVYAALTGRSFLGGQLTNADGAPTFTRVVILISEIGGERDYTQWLEELGLTSARHLQVITMSRPWTLEEWGDLAQALEADEETLIILDNLSASTDGSVTRDEDVKPAIQGMGQCLRSRAVGLILGHATNSAMTEGGKPLGSTYIESAVRWLVEIRKPTKRDDTFCELSARGNWGRSHKQTLERGERVAEWSVVDTKDADTLSREAGETRKAKQRKTADRNAEIADAVVANCQGMTKKETAAWISEQRFPGGNGGTVSAATAEKNLSGDGKQYGSLLDHAGGKWSRRG</sequence>
<evidence type="ECO:0000313" key="2">
    <source>
        <dbReference type="EMBL" id="PRY05317.1"/>
    </source>
</evidence>
<dbReference type="Gene3D" id="3.40.50.300">
    <property type="entry name" value="P-loop containing nucleotide triphosphate hydrolases"/>
    <property type="match status" value="1"/>
</dbReference>
<protein>
    <submittedName>
        <fullName evidence="2">AAA domain-containing protein</fullName>
    </submittedName>
</protein>
<proteinExistence type="predicted"/>
<accession>A0A2T0QLQ7</accession>
<name>A0A2T0QLQ7_9ACTN</name>
<organism evidence="2 3">
    <name type="scientific">Kineococcus rhizosphaerae</name>
    <dbReference type="NCBI Taxonomy" id="559628"/>
    <lineage>
        <taxon>Bacteria</taxon>
        <taxon>Bacillati</taxon>
        <taxon>Actinomycetota</taxon>
        <taxon>Actinomycetes</taxon>
        <taxon>Kineosporiales</taxon>
        <taxon>Kineosporiaceae</taxon>
        <taxon>Kineococcus</taxon>
    </lineage>
</organism>
<dbReference type="InterPro" id="IPR027417">
    <property type="entry name" value="P-loop_NTPase"/>
</dbReference>
<keyword evidence="3" id="KW-1185">Reference proteome</keyword>
<evidence type="ECO:0000256" key="1">
    <source>
        <dbReference type="SAM" id="MobiDB-lite"/>
    </source>
</evidence>
<dbReference type="RefSeq" id="WP_170127540.1">
    <property type="nucleotide sequence ID" value="NZ_PVZF01000040.1"/>
</dbReference>
<dbReference type="EMBL" id="PVZF01000040">
    <property type="protein sequence ID" value="PRY05317.1"/>
    <property type="molecule type" value="Genomic_DNA"/>
</dbReference>
<dbReference type="Proteomes" id="UP000238083">
    <property type="component" value="Unassembled WGS sequence"/>
</dbReference>
<comment type="caution">
    <text evidence="2">The sequence shown here is derived from an EMBL/GenBank/DDBJ whole genome shotgun (WGS) entry which is preliminary data.</text>
</comment>
<evidence type="ECO:0000313" key="3">
    <source>
        <dbReference type="Proteomes" id="UP000238083"/>
    </source>
</evidence>
<feature type="region of interest" description="Disordered" evidence="1">
    <location>
        <begin position="289"/>
        <end position="331"/>
    </location>
</feature>
<gene>
    <name evidence="2" type="ORF">CLV37_1404</name>
</gene>